<keyword evidence="3" id="KW-1185">Reference proteome</keyword>
<accession>A0A1I3R3M8</accession>
<evidence type="ECO:0000256" key="1">
    <source>
        <dbReference type="SAM" id="SignalP"/>
    </source>
</evidence>
<dbReference type="Proteomes" id="UP000243887">
    <property type="component" value="Unassembled WGS sequence"/>
</dbReference>
<dbReference type="RefSeq" id="WP_143077739.1">
    <property type="nucleotide sequence ID" value="NZ_FORU01000007.1"/>
</dbReference>
<evidence type="ECO:0000313" key="3">
    <source>
        <dbReference type="Proteomes" id="UP000243887"/>
    </source>
</evidence>
<keyword evidence="1" id="KW-0732">Signal</keyword>
<feature type="chain" id="PRO_5017422222" evidence="1">
    <location>
        <begin position="19"/>
        <end position="123"/>
    </location>
</feature>
<evidence type="ECO:0000313" key="2">
    <source>
        <dbReference type="EMBL" id="SFJ40968.1"/>
    </source>
</evidence>
<organism evidence="2 3">
    <name type="scientific">Myroides guanonis</name>
    <dbReference type="NCBI Taxonomy" id="1150112"/>
    <lineage>
        <taxon>Bacteria</taxon>
        <taxon>Pseudomonadati</taxon>
        <taxon>Bacteroidota</taxon>
        <taxon>Flavobacteriia</taxon>
        <taxon>Flavobacteriales</taxon>
        <taxon>Flavobacteriaceae</taxon>
        <taxon>Myroides</taxon>
    </lineage>
</organism>
<gene>
    <name evidence="2" type="ORF">SAMN04487893_10740</name>
</gene>
<protein>
    <submittedName>
        <fullName evidence="2">Uncharacterized protein</fullName>
    </submittedName>
</protein>
<sequence length="123" mass="13470">MKRLFLFMLFFIAAGAFAHNCPQPIGGGFVGKQTFDKGPLGHAKYPDRIGSNKGPSGAICPNTYRIHAKDSQGNIVKSKFVIICAYSKMEAQIIQDMVIGNNLPNPCESSLNEWCSSVFKNLN</sequence>
<reference evidence="3" key="1">
    <citation type="submission" date="2016-10" db="EMBL/GenBank/DDBJ databases">
        <authorList>
            <person name="Varghese N."/>
            <person name="Submissions S."/>
        </authorList>
    </citation>
    <scope>NUCLEOTIDE SEQUENCE [LARGE SCALE GENOMIC DNA]</scope>
    <source>
        <strain evidence="3">DSM 26542</strain>
    </source>
</reference>
<feature type="signal peptide" evidence="1">
    <location>
        <begin position="1"/>
        <end position="18"/>
    </location>
</feature>
<dbReference type="AlphaFoldDB" id="A0A1I3R3M8"/>
<name>A0A1I3R3M8_9FLAO</name>
<dbReference type="EMBL" id="FORU01000007">
    <property type="protein sequence ID" value="SFJ40968.1"/>
    <property type="molecule type" value="Genomic_DNA"/>
</dbReference>
<proteinExistence type="predicted"/>